<protein>
    <submittedName>
        <fullName evidence="2">Uncharacterized protein</fullName>
    </submittedName>
</protein>
<organism evidence="2 3">
    <name type="scientific">Devosia nitrariae</name>
    <dbReference type="NCBI Taxonomy" id="2071872"/>
    <lineage>
        <taxon>Bacteria</taxon>
        <taxon>Pseudomonadati</taxon>
        <taxon>Pseudomonadota</taxon>
        <taxon>Alphaproteobacteria</taxon>
        <taxon>Hyphomicrobiales</taxon>
        <taxon>Devosiaceae</taxon>
        <taxon>Devosia</taxon>
    </lineage>
</organism>
<keyword evidence="1" id="KW-0812">Transmembrane</keyword>
<evidence type="ECO:0000313" key="2">
    <source>
        <dbReference type="EMBL" id="GLQ54974.1"/>
    </source>
</evidence>
<feature type="transmembrane region" description="Helical" evidence="1">
    <location>
        <begin position="6"/>
        <end position="22"/>
    </location>
</feature>
<keyword evidence="1" id="KW-0472">Membrane</keyword>
<name>A0ABQ5W5B4_9HYPH</name>
<proteinExistence type="predicted"/>
<dbReference type="Proteomes" id="UP001156691">
    <property type="component" value="Unassembled WGS sequence"/>
</dbReference>
<keyword evidence="1" id="KW-1133">Transmembrane helix</keyword>
<evidence type="ECO:0000313" key="3">
    <source>
        <dbReference type="Proteomes" id="UP001156691"/>
    </source>
</evidence>
<keyword evidence="3" id="KW-1185">Reference proteome</keyword>
<dbReference type="RefSeq" id="WP_284340416.1">
    <property type="nucleotide sequence ID" value="NZ_BSNS01000011.1"/>
</dbReference>
<gene>
    <name evidence="2" type="ORF">GCM10010862_22330</name>
</gene>
<comment type="caution">
    <text evidence="2">The sequence shown here is derived from an EMBL/GenBank/DDBJ whole genome shotgun (WGS) entry which is preliminary data.</text>
</comment>
<reference evidence="3" key="1">
    <citation type="journal article" date="2019" name="Int. J. Syst. Evol. Microbiol.">
        <title>The Global Catalogue of Microorganisms (GCM) 10K type strain sequencing project: providing services to taxonomists for standard genome sequencing and annotation.</title>
        <authorList>
            <consortium name="The Broad Institute Genomics Platform"/>
            <consortium name="The Broad Institute Genome Sequencing Center for Infectious Disease"/>
            <person name="Wu L."/>
            <person name="Ma J."/>
        </authorList>
    </citation>
    <scope>NUCLEOTIDE SEQUENCE [LARGE SCALE GENOMIC DNA]</scope>
    <source>
        <strain evidence="3">NBRC 112416</strain>
    </source>
</reference>
<evidence type="ECO:0000256" key="1">
    <source>
        <dbReference type="SAM" id="Phobius"/>
    </source>
</evidence>
<feature type="transmembrane region" description="Helical" evidence="1">
    <location>
        <begin position="29"/>
        <end position="46"/>
    </location>
</feature>
<sequence length="63" mass="6744">MPNDTYLLMGLGVGAIIVLWLVFSVLKKLIGLVVLAALVVAGFIVWNNPVLLQQVKALAAGWL</sequence>
<accession>A0ABQ5W5B4</accession>
<dbReference type="EMBL" id="BSNS01000011">
    <property type="protein sequence ID" value="GLQ54974.1"/>
    <property type="molecule type" value="Genomic_DNA"/>
</dbReference>